<organism evidence="3 4">
    <name type="scientific">Roridomyces roridus</name>
    <dbReference type="NCBI Taxonomy" id="1738132"/>
    <lineage>
        <taxon>Eukaryota</taxon>
        <taxon>Fungi</taxon>
        <taxon>Dikarya</taxon>
        <taxon>Basidiomycota</taxon>
        <taxon>Agaricomycotina</taxon>
        <taxon>Agaricomycetes</taxon>
        <taxon>Agaricomycetidae</taxon>
        <taxon>Agaricales</taxon>
        <taxon>Marasmiineae</taxon>
        <taxon>Mycenaceae</taxon>
        <taxon>Roridomyces</taxon>
    </lineage>
</organism>
<dbReference type="GO" id="GO:0005737">
    <property type="term" value="C:cytoplasm"/>
    <property type="evidence" value="ECO:0007669"/>
    <property type="project" value="TreeGrafter"/>
</dbReference>
<protein>
    <submittedName>
        <fullName evidence="3">Ribonuclease III domain-containing protein</fullName>
    </submittedName>
</protein>
<name>A0AAD7FQB4_9AGAR</name>
<dbReference type="GO" id="GO:0005634">
    <property type="term" value="C:nucleus"/>
    <property type="evidence" value="ECO:0007669"/>
    <property type="project" value="TreeGrafter"/>
</dbReference>
<keyword evidence="1" id="KW-0378">Hydrolase</keyword>
<dbReference type="CDD" id="cd00593">
    <property type="entry name" value="RIBOc"/>
    <property type="match status" value="2"/>
</dbReference>
<evidence type="ECO:0000259" key="2">
    <source>
        <dbReference type="PROSITE" id="PS50142"/>
    </source>
</evidence>
<dbReference type="PANTHER" id="PTHR14950:SF37">
    <property type="entry name" value="ENDORIBONUCLEASE DICER"/>
    <property type="match status" value="1"/>
</dbReference>
<dbReference type="InterPro" id="IPR000999">
    <property type="entry name" value="RNase_III_dom"/>
</dbReference>
<dbReference type="SUPFAM" id="SSF69065">
    <property type="entry name" value="RNase III domain-like"/>
    <property type="match status" value="2"/>
</dbReference>
<evidence type="ECO:0000313" key="4">
    <source>
        <dbReference type="Proteomes" id="UP001221142"/>
    </source>
</evidence>
<dbReference type="InterPro" id="IPR036389">
    <property type="entry name" value="RNase_III_sf"/>
</dbReference>
<proteinExistence type="predicted"/>
<sequence>MTASSAPILKETAEVCPMGSLGGGNIPDGIMTVAVCDPWTTDTNRLWMHEIYVDVKRVAGLITGTPLPPLTFHDKMLVQLGAGPILPDLEPERVSAMERFTREAIGYRISGTPISRPLKLYVVPLSEDSEGGVVRPDMPAIDGLLAYPRGNPDWDSIDLDIDERQIMVTNVNLIGKTYLLHCIRHDLSPASTPPADSLEAEFSTYREYWIQKWTGKPGSRKRPPYIPEIGPLMEVISFPRLNRPSTSAERLLFPRDCCRWIDLSKEMCTVMSVLPALYRRATVLYRAVKLRAALGLPLIADALLGEALTLPCATAGYNNQRLETLGDAVLNLCTSVHLYNTEPNADEGQLTSMRQDRIANLYLLGRARDIGLETFLTCETTSVKNWVTDIQHDENDPARRVTRNLPRRSLQDCMEAILGASFATGGIQMALRAGESLGLDFGGLVPWNVRFKRESPIPSEFTGLEDALGYSFRCGRLLVEALTHRSSGATSSYERLEFLGDAILDLVVIDYLFDKFPEANSDQLAWPRTRVICAPVLAAVGVRRLGLHQLVVMNSDELSMAVERDASTLEACSAEEIVQRSWAFDPPKVLSDAFESVIGAVLVDSNYDYERTAAVVELLMEEVLQVLTPTIARDPITTLLEWAAGNGCRNVDRNILFKLSPTPLHC</sequence>
<dbReference type="Proteomes" id="UP001221142">
    <property type="component" value="Unassembled WGS sequence"/>
</dbReference>
<feature type="domain" description="RNase III" evidence="2">
    <location>
        <begin position="287"/>
        <end position="426"/>
    </location>
</feature>
<evidence type="ECO:0000256" key="1">
    <source>
        <dbReference type="ARBA" id="ARBA00022801"/>
    </source>
</evidence>
<dbReference type="AlphaFoldDB" id="A0AAD7FQB4"/>
<dbReference type="EMBL" id="JARKIF010000008">
    <property type="protein sequence ID" value="KAJ7632107.1"/>
    <property type="molecule type" value="Genomic_DNA"/>
</dbReference>
<gene>
    <name evidence="3" type="ORF">FB45DRAFT_1057252</name>
</gene>
<comment type="caution">
    <text evidence="3">The sequence shown here is derived from an EMBL/GenBank/DDBJ whole genome shotgun (WGS) entry which is preliminary data.</text>
</comment>
<dbReference type="GO" id="GO:0004525">
    <property type="term" value="F:ribonuclease III activity"/>
    <property type="evidence" value="ECO:0007669"/>
    <property type="project" value="InterPro"/>
</dbReference>
<evidence type="ECO:0000313" key="3">
    <source>
        <dbReference type="EMBL" id="KAJ7632107.1"/>
    </source>
</evidence>
<dbReference type="SMART" id="SM00535">
    <property type="entry name" value="RIBOc"/>
    <property type="match status" value="2"/>
</dbReference>
<dbReference type="GO" id="GO:0003723">
    <property type="term" value="F:RNA binding"/>
    <property type="evidence" value="ECO:0007669"/>
    <property type="project" value="TreeGrafter"/>
</dbReference>
<feature type="domain" description="RNase III" evidence="2">
    <location>
        <begin position="461"/>
        <end position="606"/>
    </location>
</feature>
<dbReference type="PROSITE" id="PS00517">
    <property type="entry name" value="RNASE_3_1"/>
    <property type="match status" value="1"/>
</dbReference>
<dbReference type="GO" id="GO:0030422">
    <property type="term" value="P:siRNA processing"/>
    <property type="evidence" value="ECO:0007669"/>
    <property type="project" value="TreeGrafter"/>
</dbReference>
<dbReference type="PANTHER" id="PTHR14950">
    <property type="entry name" value="DICER-RELATED"/>
    <property type="match status" value="1"/>
</dbReference>
<dbReference type="Pfam" id="PF00636">
    <property type="entry name" value="Ribonuclease_3"/>
    <property type="match status" value="2"/>
</dbReference>
<reference evidence="3" key="1">
    <citation type="submission" date="2023-03" db="EMBL/GenBank/DDBJ databases">
        <title>Massive genome expansion in bonnet fungi (Mycena s.s.) driven by repeated elements and novel gene families across ecological guilds.</title>
        <authorList>
            <consortium name="Lawrence Berkeley National Laboratory"/>
            <person name="Harder C.B."/>
            <person name="Miyauchi S."/>
            <person name="Viragh M."/>
            <person name="Kuo A."/>
            <person name="Thoen E."/>
            <person name="Andreopoulos B."/>
            <person name="Lu D."/>
            <person name="Skrede I."/>
            <person name="Drula E."/>
            <person name="Henrissat B."/>
            <person name="Morin E."/>
            <person name="Kohler A."/>
            <person name="Barry K."/>
            <person name="LaButti K."/>
            <person name="Morin E."/>
            <person name="Salamov A."/>
            <person name="Lipzen A."/>
            <person name="Mereny Z."/>
            <person name="Hegedus B."/>
            <person name="Baldrian P."/>
            <person name="Stursova M."/>
            <person name="Weitz H."/>
            <person name="Taylor A."/>
            <person name="Grigoriev I.V."/>
            <person name="Nagy L.G."/>
            <person name="Martin F."/>
            <person name="Kauserud H."/>
        </authorList>
    </citation>
    <scope>NUCLEOTIDE SEQUENCE</scope>
    <source>
        <strain evidence="3">9284</strain>
    </source>
</reference>
<dbReference type="Gene3D" id="1.10.1520.10">
    <property type="entry name" value="Ribonuclease III domain"/>
    <property type="match status" value="2"/>
</dbReference>
<keyword evidence="4" id="KW-1185">Reference proteome</keyword>
<dbReference type="PROSITE" id="PS50142">
    <property type="entry name" value="RNASE_3_2"/>
    <property type="match status" value="2"/>
</dbReference>
<accession>A0AAD7FQB4</accession>